<sequence length="239" mass="26030">MKFVLISESSDADVSGEKRLSTRQVALEYEDKLQGESGANDQLETSWRDTQWCLDTLLRAALDEMWSPCFSWSSAGEKSVSLAFGFVASQKVPGKRQAFELKEQTAGPERLPRPARRDRQIAHLLLPRGLCQARRAGCRLSAPGRCSQLHPSSGKEPLPRQVQLGSLAAEVYTDPAGSGGEKDLDPENLQRSLNGSCQDTDLTIWAVGDGISNQAASGKSLASEAALVTLEVPPYWNRS</sequence>
<name>A0A6B0R9U7_9CETA</name>
<evidence type="ECO:0000313" key="2">
    <source>
        <dbReference type="Proteomes" id="UP000322234"/>
    </source>
</evidence>
<dbReference type="Proteomes" id="UP000322234">
    <property type="component" value="Unassembled WGS sequence"/>
</dbReference>
<protein>
    <submittedName>
        <fullName evidence="1">Uncharacterized protein</fullName>
    </submittedName>
</protein>
<comment type="caution">
    <text evidence="1">The sequence shown here is derived from an EMBL/GenBank/DDBJ whole genome shotgun (WGS) entry which is preliminary data.</text>
</comment>
<keyword evidence="2" id="KW-1185">Reference proteome</keyword>
<accession>A0A6B0R9U7</accession>
<organism evidence="1 2">
    <name type="scientific">Bos mutus</name>
    <name type="common">wild yak</name>
    <dbReference type="NCBI Taxonomy" id="72004"/>
    <lineage>
        <taxon>Eukaryota</taxon>
        <taxon>Metazoa</taxon>
        <taxon>Chordata</taxon>
        <taxon>Craniata</taxon>
        <taxon>Vertebrata</taxon>
        <taxon>Euteleostomi</taxon>
        <taxon>Mammalia</taxon>
        <taxon>Eutheria</taxon>
        <taxon>Laurasiatheria</taxon>
        <taxon>Artiodactyla</taxon>
        <taxon>Ruminantia</taxon>
        <taxon>Pecora</taxon>
        <taxon>Bovidae</taxon>
        <taxon>Bovinae</taxon>
        <taxon>Bos</taxon>
    </lineage>
</organism>
<dbReference type="AlphaFoldDB" id="A0A6B0R9U7"/>
<dbReference type="EMBL" id="VBQZ03000036">
    <property type="protein sequence ID" value="MXQ86999.1"/>
    <property type="molecule type" value="Genomic_DNA"/>
</dbReference>
<evidence type="ECO:0000313" key="1">
    <source>
        <dbReference type="EMBL" id="MXQ86999.1"/>
    </source>
</evidence>
<gene>
    <name evidence="1" type="ORF">E5288_WYG007742</name>
</gene>
<reference evidence="1" key="1">
    <citation type="submission" date="2019-10" db="EMBL/GenBank/DDBJ databases">
        <title>The sequence and de novo assembly of the wild yak genome.</title>
        <authorList>
            <person name="Liu Y."/>
        </authorList>
    </citation>
    <scope>NUCLEOTIDE SEQUENCE [LARGE SCALE GENOMIC DNA]</scope>
    <source>
        <strain evidence="1">WY2019</strain>
    </source>
</reference>
<proteinExistence type="predicted"/>